<dbReference type="SUPFAM" id="SSF53098">
    <property type="entry name" value="Ribonuclease H-like"/>
    <property type="match status" value="1"/>
</dbReference>
<proteinExistence type="predicted"/>
<evidence type="ECO:0000313" key="4">
    <source>
        <dbReference type="Proteomes" id="UP001314205"/>
    </source>
</evidence>
<dbReference type="InterPro" id="IPR050951">
    <property type="entry name" value="Retrovirus_Pol_polyprotein"/>
</dbReference>
<dbReference type="Pfam" id="PF17921">
    <property type="entry name" value="Integrase_H2C2"/>
    <property type="match status" value="1"/>
</dbReference>
<reference evidence="3 4" key="1">
    <citation type="submission" date="2023-11" db="EMBL/GenBank/DDBJ databases">
        <authorList>
            <person name="Hedman E."/>
            <person name="Englund M."/>
            <person name="Stromberg M."/>
            <person name="Nyberg Akerstrom W."/>
            <person name="Nylinder S."/>
            <person name="Jareborg N."/>
            <person name="Kallberg Y."/>
            <person name="Kronander E."/>
        </authorList>
    </citation>
    <scope>NUCLEOTIDE SEQUENCE [LARGE SCALE GENOMIC DNA]</scope>
</reference>
<organism evidence="3 4">
    <name type="scientific">Parnassius mnemosyne</name>
    <name type="common">clouded apollo</name>
    <dbReference type="NCBI Taxonomy" id="213953"/>
    <lineage>
        <taxon>Eukaryota</taxon>
        <taxon>Metazoa</taxon>
        <taxon>Ecdysozoa</taxon>
        <taxon>Arthropoda</taxon>
        <taxon>Hexapoda</taxon>
        <taxon>Insecta</taxon>
        <taxon>Pterygota</taxon>
        <taxon>Neoptera</taxon>
        <taxon>Endopterygota</taxon>
        <taxon>Lepidoptera</taxon>
        <taxon>Glossata</taxon>
        <taxon>Ditrysia</taxon>
        <taxon>Papilionoidea</taxon>
        <taxon>Papilionidae</taxon>
        <taxon>Parnassiinae</taxon>
        <taxon>Parnassini</taxon>
        <taxon>Parnassius</taxon>
        <taxon>Driopa</taxon>
    </lineage>
</organism>
<evidence type="ECO:0000256" key="1">
    <source>
        <dbReference type="ARBA" id="ARBA00012493"/>
    </source>
</evidence>
<dbReference type="EC" id="2.7.7.49" evidence="1"/>
<dbReference type="Gene3D" id="3.30.420.10">
    <property type="entry name" value="Ribonuclease H-like superfamily/Ribonuclease H"/>
    <property type="match status" value="1"/>
</dbReference>
<sequence length="133" mass="14917">MVVPKAKVPDVLQLYRISCSGGHLGVKRTLLKIRERFYWVYCRDDVEDWCCKCTSCVAVKGPQTRSRGALKLYNVGASWARIALEVAGLFPESESGNKYFMVVMDYFTKGPEVFAIPNQEASTVADKLVQKTS</sequence>
<dbReference type="PANTHER" id="PTHR37984">
    <property type="entry name" value="PROTEIN CBG26694"/>
    <property type="match status" value="1"/>
</dbReference>
<dbReference type="Gene3D" id="1.10.340.70">
    <property type="match status" value="1"/>
</dbReference>
<feature type="domain" description="Integrase zinc-binding" evidence="2">
    <location>
        <begin position="3"/>
        <end position="60"/>
    </location>
</feature>
<dbReference type="InterPro" id="IPR036397">
    <property type="entry name" value="RNaseH_sf"/>
</dbReference>
<evidence type="ECO:0000259" key="2">
    <source>
        <dbReference type="Pfam" id="PF17921"/>
    </source>
</evidence>
<dbReference type="GO" id="GO:0003964">
    <property type="term" value="F:RNA-directed DNA polymerase activity"/>
    <property type="evidence" value="ECO:0007669"/>
    <property type="project" value="UniProtKB-EC"/>
</dbReference>
<gene>
    <name evidence="3" type="ORF">PARMNEM_LOCUS8810</name>
</gene>
<dbReference type="GO" id="GO:0003676">
    <property type="term" value="F:nucleic acid binding"/>
    <property type="evidence" value="ECO:0007669"/>
    <property type="project" value="InterPro"/>
</dbReference>
<protein>
    <recommendedName>
        <fullName evidence="1">RNA-directed DNA polymerase</fullName>
        <ecNumber evidence="1">2.7.7.49</ecNumber>
    </recommendedName>
</protein>
<dbReference type="PANTHER" id="PTHR37984:SF15">
    <property type="entry name" value="INTEGRASE CATALYTIC DOMAIN-CONTAINING PROTEIN"/>
    <property type="match status" value="1"/>
</dbReference>
<keyword evidence="4" id="KW-1185">Reference proteome</keyword>
<accession>A0AAV1KYL9</accession>
<dbReference type="InterPro" id="IPR012337">
    <property type="entry name" value="RNaseH-like_sf"/>
</dbReference>
<evidence type="ECO:0000313" key="3">
    <source>
        <dbReference type="EMBL" id="CAK1588126.1"/>
    </source>
</evidence>
<dbReference type="Proteomes" id="UP001314205">
    <property type="component" value="Unassembled WGS sequence"/>
</dbReference>
<comment type="caution">
    <text evidence="3">The sequence shown here is derived from an EMBL/GenBank/DDBJ whole genome shotgun (WGS) entry which is preliminary data.</text>
</comment>
<dbReference type="InterPro" id="IPR041588">
    <property type="entry name" value="Integrase_H2C2"/>
</dbReference>
<dbReference type="FunFam" id="1.10.340.70:FF:000001">
    <property type="entry name" value="Retrovirus-related Pol polyprotein from transposon gypsy-like Protein"/>
    <property type="match status" value="1"/>
</dbReference>
<dbReference type="EMBL" id="CAVLGL010000082">
    <property type="protein sequence ID" value="CAK1588126.1"/>
    <property type="molecule type" value="Genomic_DNA"/>
</dbReference>
<name>A0AAV1KYL9_9NEOP</name>
<dbReference type="AlphaFoldDB" id="A0AAV1KYL9"/>